<evidence type="ECO:0000313" key="1">
    <source>
        <dbReference type="EMBL" id="STW09446.1"/>
    </source>
</evidence>
<dbReference type="EMBL" id="UGMX01000002">
    <property type="protein sequence ID" value="STW09446.1"/>
    <property type="molecule type" value="Genomic_DNA"/>
</dbReference>
<name>A0A7H4PAI1_9ENTR</name>
<evidence type="ECO:0000313" key="2">
    <source>
        <dbReference type="Proteomes" id="UP000254571"/>
    </source>
</evidence>
<dbReference type="Proteomes" id="UP000254571">
    <property type="component" value="Unassembled WGS sequence"/>
</dbReference>
<organism evidence="1 2">
    <name type="scientific">Klebsiella grimontii</name>
    <dbReference type="NCBI Taxonomy" id="2058152"/>
    <lineage>
        <taxon>Bacteria</taxon>
        <taxon>Pseudomonadati</taxon>
        <taxon>Pseudomonadota</taxon>
        <taxon>Gammaproteobacteria</taxon>
        <taxon>Enterobacterales</taxon>
        <taxon>Enterobacteriaceae</taxon>
        <taxon>Klebsiella/Raoultella group</taxon>
        <taxon>Klebsiella</taxon>
    </lineage>
</organism>
<accession>A0A7H4PAI1</accession>
<sequence>MVLDNGNFRSRDDNKILLPADNDSWIVHLIVNLHI</sequence>
<reference evidence="1 2" key="1">
    <citation type="submission" date="2018-06" db="EMBL/GenBank/DDBJ databases">
        <authorList>
            <consortium name="Pathogen Informatics"/>
            <person name="Doyle S."/>
        </authorList>
    </citation>
    <scope>NUCLEOTIDE SEQUENCE [LARGE SCALE GENOMIC DNA]</scope>
    <source>
        <strain evidence="1 2">NCTC9149</strain>
    </source>
</reference>
<proteinExistence type="predicted"/>
<gene>
    <name evidence="1" type="ORF">NCTC9149_05934</name>
</gene>
<dbReference type="RefSeq" id="WP_155553249.1">
    <property type="nucleotide sequence ID" value="NZ_JAVRYO010000032.1"/>
</dbReference>
<comment type="caution">
    <text evidence="1">The sequence shown here is derived from an EMBL/GenBank/DDBJ whole genome shotgun (WGS) entry which is preliminary data.</text>
</comment>
<dbReference type="AlphaFoldDB" id="A0A7H4PAI1"/>
<protein>
    <submittedName>
        <fullName evidence="1">Uncharacterized protein</fullName>
    </submittedName>
</protein>